<feature type="compositionally biased region" description="Low complexity" evidence="10">
    <location>
        <begin position="337"/>
        <end position="350"/>
    </location>
</feature>
<evidence type="ECO:0000313" key="12">
    <source>
        <dbReference type="EMBL" id="AHA51348.1"/>
    </source>
</evidence>
<evidence type="ECO:0000259" key="11">
    <source>
        <dbReference type="PROSITE" id="PS50157"/>
    </source>
</evidence>
<dbReference type="PROSITE" id="PS00028">
    <property type="entry name" value="ZINC_FINGER_C2H2_1"/>
    <property type="match status" value="6"/>
</dbReference>
<dbReference type="AlphaFoldDB" id="V9PPX3"/>
<dbReference type="PANTHER" id="PTHR24388:SF54">
    <property type="entry name" value="PROTEIN ESCARGOT"/>
    <property type="match status" value="1"/>
</dbReference>
<dbReference type="GO" id="GO:0008270">
    <property type="term" value="F:zinc ion binding"/>
    <property type="evidence" value="ECO:0007669"/>
    <property type="project" value="UniProtKB-KW"/>
</dbReference>
<dbReference type="InterPro" id="IPR050527">
    <property type="entry name" value="Snail/Krueppel_Znf"/>
</dbReference>
<dbReference type="PANTHER" id="PTHR24388">
    <property type="entry name" value="ZINC FINGER PROTEIN"/>
    <property type="match status" value="1"/>
</dbReference>
<evidence type="ECO:0000256" key="8">
    <source>
        <dbReference type="ARBA" id="ARBA00023242"/>
    </source>
</evidence>
<comment type="subcellular location">
    <subcellularLocation>
        <location evidence="1">Nucleus</location>
    </subcellularLocation>
</comment>
<feature type="compositionally biased region" description="Polar residues" evidence="10">
    <location>
        <begin position="267"/>
        <end position="307"/>
    </location>
</feature>
<organism evidence="12">
    <name type="scientific">Euplokamis dunlapae</name>
    <dbReference type="NCBI Taxonomy" id="1403701"/>
    <lineage>
        <taxon>Eukaryota</taxon>
        <taxon>Metazoa</taxon>
        <taxon>Ctenophora</taxon>
        <taxon>Tentaculata</taxon>
        <taxon>Cydippida</taxon>
        <taxon>Euplokamidae</taxon>
        <taxon>Euplokamis</taxon>
    </lineage>
</organism>
<dbReference type="GO" id="GO:0000981">
    <property type="term" value="F:DNA-binding transcription factor activity, RNA polymerase II-specific"/>
    <property type="evidence" value="ECO:0007669"/>
    <property type="project" value="TreeGrafter"/>
</dbReference>
<evidence type="ECO:0000256" key="3">
    <source>
        <dbReference type="ARBA" id="ARBA00022737"/>
    </source>
</evidence>
<reference evidence="12" key="1">
    <citation type="journal article" date="2013" name="Science">
        <title>The genome of the ctenophore Mnemiopsis leidyi and its implications for cell type evolution.</title>
        <authorList>
            <consortium name="NISC Comparative Sequencing Program"/>
            <person name="Ryan J.F."/>
            <person name="Pang K."/>
            <person name="Schnitzler C.E."/>
            <person name="Nguyen A.D."/>
            <person name="Moreland R.T."/>
            <person name="Simmons D.K."/>
            <person name="Koch B.J."/>
            <person name="Francis W.R."/>
            <person name="Havlak P."/>
            <person name="Smith S.A."/>
            <person name="Putnam N.H."/>
            <person name="Haddock S.H."/>
            <person name="Dunn C.W."/>
            <person name="Wolfsberg T.G."/>
            <person name="Mullikin J.C."/>
            <person name="Martindale M.Q."/>
            <person name="Baxevanis A.D."/>
        </authorList>
    </citation>
    <scope>NUCLEOTIDE SEQUENCE</scope>
    <source>
        <strain evidence="12">19235</strain>
    </source>
</reference>
<dbReference type="PROSITE" id="PS50157">
    <property type="entry name" value="ZINC_FINGER_C2H2_2"/>
    <property type="match status" value="6"/>
</dbReference>
<dbReference type="SUPFAM" id="SSF57667">
    <property type="entry name" value="beta-beta-alpha zinc fingers"/>
    <property type="match status" value="4"/>
</dbReference>
<keyword evidence="4 9" id="KW-0863">Zinc-finger</keyword>
<dbReference type="Gene3D" id="3.30.160.60">
    <property type="entry name" value="Classic Zinc Finger"/>
    <property type="match status" value="6"/>
</dbReference>
<feature type="domain" description="C2H2-type" evidence="11">
    <location>
        <begin position="382"/>
        <end position="409"/>
    </location>
</feature>
<evidence type="ECO:0000256" key="7">
    <source>
        <dbReference type="ARBA" id="ARBA00023163"/>
    </source>
</evidence>
<keyword evidence="5" id="KW-0862">Zinc</keyword>
<evidence type="ECO:0000256" key="9">
    <source>
        <dbReference type="PROSITE-ProRule" id="PRU00042"/>
    </source>
</evidence>
<proteinExistence type="evidence at transcript level"/>
<dbReference type="FunFam" id="3.30.160.60:FF:001325">
    <property type="entry name" value="zinc finger protein 200"/>
    <property type="match status" value="1"/>
</dbReference>
<dbReference type="FunFam" id="3.30.160.60:FF:001289">
    <property type="entry name" value="Zinc finger protein 574"/>
    <property type="match status" value="1"/>
</dbReference>
<evidence type="ECO:0000256" key="1">
    <source>
        <dbReference type="ARBA" id="ARBA00004123"/>
    </source>
</evidence>
<sequence>MPEVLPDQSDQNFLYQLICSQLENDGFLKSAKCLQVELNSMPNKFTQGDKLEKLVNMCIQIKQHIDCHIERKESNTESSMDADSTNQGLEHQEGLDKLTLASPLLDNALRIESPQASDNSPTREMSTPMLSSVETTNATSSSEVIGSPKLDLEKEQVLKQQLFHQQLILQQLQQQQNIGRDDPTKRLSDYMMNCYKSDYSMLRDTLNQDQGPLLQSTSPNSVQAMLRDSPLLSPFLGAMSNAGTLGRPGTLLSMPPFSTSLQGADFTRSSPSLYTARSTPGSYSLSGNKSPCNIPARSTNSTPSTPTFKDYSPLSREDNKDLFMPQLPTISPPNKSPPSTHSTPSTISSQTMNIKTEEEIIKATPQYKNEKTKAGDIDRKRFPCRFCGRRFTQQSALQVHERTHTGEKPYHCHYCDKAFTQISNLKCHERLHTGEKPYRCQLCGKRFTQSASLRCHMRSHTGERPYHCKYCQKRFTQPASLQHHIRIHTGEKPYQCEHCGKCFTQPSSLVVHRRLHTGERPFVCQICGKSYTQAMPLKEHMRTHHQLSTPTTKDNNLSFNMSSPFSLQVNQLQNSMAQLPLFLSSKFLPNFPSPVTSTSTVGIGPSSCLTTRTQPFNQSLQNQTPPTQLLT</sequence>
<evidence type="ECO:0000256" key="2">
    <source>
        <dbReference type="ARBA" id="ARBA00022723"/>
    </source>
</evidence>
<feature type="region of interest" description="Disordered" evidence="10">
    <location>
        <begin position="267"/>
        <end position="350"/>
    </location>
</feature>
<keyword evidence="2" id="KW-0479">Metal-binding</keyword>
<evidence type="ECO:0000256" key="10">
    <source>
        <dbReference type="SAM" id="MobiDB-lite"/>
    </source>
</evidence>
<feature type="domain" description="C2H2-type" evidence="11">
    <location>
        <begin position="410"/>
        <end position="437"/>
    </location>
</feature>
<dbReference type="FunFam" id="3.30.160.60:FF:000512">
    <property type="entry name" value="zinc finger protein 197 isoform X1"/>
    <property type="match status" value="1"/>
</dbReference>
<dbReference type="InterPro" id="IPR013087">
    <property type="entry name" value="Znf_C2H2_type"/>
</dbReference>
<evidence type="ECO:0000256" key="4">
    <source>
        <dbReference type="ARBA" id="ARBA00022771"/>
    </source>
</evidence>
<dbReference type="GO" id="GO:0000978">
    <property type="term" value="F:RNA polymerase II cis-regulatory region sequence-specific DNA binding"/>
    <property type="evidence" value="ECO:0007669"/>
    <property type="project" value="TreeGrafter"/>
</dbReference>
<name>V9PPX3_9METZ</name>
<keyword evidence="6" id="KW-0805">Transcription regulation</keyword>
<dbReference type="FunFam" id="3.30.160.60:FF:001158">
    <property type="entry name" value="zinc finger protein 22"/>
    <property type="match status" value="1"/>
</dbReference>
<dbReference type="GO" id="GO:0005634">
    <property type="term" value="C:nucleus"/>
    <property type="evidence" value="ECO:0007669"/>
    <property type="project" value="UniProtKB-SubCell"/>
</dbReference>
<evidence type="ECO:0000256" key="6">
    <source>
        <dbReference type="ARBA" id="ARBA00023015"/>
    </source>
</evidence>
<dbReference type="SMART" id="SM00355">
    <property type="entry name" value="ZnF_C2H2"/>
    <property type="match status" value="6"/>
</dbReference>
<feature type="region of interest" description="Disordered" evidence="10">
    <location>
        <begin position="612"/>
        <end position="631"/>
    </location>
</feature>
<protein>
    <submittedName>
        <fullName evidence="12">Zf-H2C2_2 domain-containing protein</fullName>
    </submittedName>
</protein>
<dbReference type="Pfam" id="PF00096">
    <property type="entry name" value="zf-C2H2"/>
    <property type="match status" value="5"/>
</dbReference>
<feature type="domain" description="C2H2-type" evidence="11">
    <location>
        <begin position="494"/>
        <end position="521"/>
    </location>
</feature>
<dbReference type="GO" id="GO:0045596">
    <property type="term" value="P:negative regulation of cell differentiation"/>
    <property type="evidence" value="ECO:0007669"/>
    <property type="project" value="UniProtKB-ARBA"/>
</dbReference>
<dbReference type="InterPro" id="IPR036236">
    <property type="entry name" value="Znf_C2H2_sf"/>
</dbReference>
<feature type="domain" description="C2H2-type" evidence="11">
    <location>
        <begin position="522"/>
        <end position="550"/>
    </location>
</feature>
<dbReference type="EMBL" id="KF317416">
    <property type="protein sequence ID" value="AHA51348.1"/>
    <property type="molecule type" value="mRNA"/>
</dbReference>
<dbReference type="FunFam" id="3.30.160.60:FF:001498">
    <property type="entry name" value="Zinc finger protein 404"/>
    <property type="match status" value="1"/>
</dbReference>
<dbReference type="FunFam" id="3.30.160.60:FF:000912">
    <property type="entry name" value="Zinc finger protein 660"/>
    <property type="match status" value="1"/>
</dbReference>
<reference evidence="12" key="2">
    <citation type="submission" date="2016-09" db="EMBL/GenBank/DDBJ databases">
        <authorList>
            <person name="Capua I."/>
            <person name="De Benedictis P."/>
            <person name="Joannis T."/>
            <person name="Lombin L.H."/>
            <person name="Cattoli G."/>
        </authorList>
    </citation>
    <scope>NUCLEOTIDE SEQUENCE</scope>
    <source>
        <strain evidence="12">19235</strain>
    </source>
</reference>
<feature type="domain" description="C2H2-type" evidence="11">
    <location>
        <begin position="466"/>
        <end position="493"/>
    </location>
</feature>
<keyword evidence="3" id="KW-0677">Repeat</keyword>
<evidence type="ECO:0000256" key="5">
    <source>
        <dbReference type="ARBA" id="ARBA00022833"/>
    </source>
</evidence>
<feature type="domain" description="C2H2-type" evidence="11">
    <location>
        <begin position="438"/>
        <end position="465"/>
    </location>
</feature>
<accession>V9PPX3</accession>
<keyword evidence="7" id="KW-0804">Transcription</keyword>
<keyword evidence="8" id="KW-0539">Nucleus</keyword>